<dbReference type="PANTHER" id="PTHR47197">
    <property type="entry name" value="PROTEIN NIRF"/>
    <property type="match status" value="1"/>
</dbReference>
<keyword evidence="1" id="KW-0732">Signal</keyword>
<reference evidence="2 3" key="1">
    <citation type="submission" date="2023-08" db="EMBL/GenBank/DDBJ databases">
        <title>Implementing the SeqCode for naming new Mesorhizobium species isolated from Vachellia karroo root nodules.</title>
        <authorList>
            <person name="Van Lill M."/>
        </authorList>
    </citation>
    <scope>NUCLEOTIDE SEQUENCE [LARGE SCALE GENOMIC DNA]</scope>
    <source>
        <strain evidence="2 3">VK24D</strain>
    </source>
</reference>
<keyword evidence="3" id="KW-1185">Reference proteome</keyword>
<evidence type="ECO:0008006" key="4">
    <source>
        <dbReference type="Google" id="ProtNLM"/>
    </source>
</evidence>
<dbReference type="Proteomes" id="UP001287059">
    <property type="component" value="Unassembled WGS sequence"/>
</dbReference>
<dbReference type="RefSeq" id="WP_320291297.1">
    <property type="nucleotide sequence ID" value="NZ_JAVIIW010000071.1"/>
</dbReference>
<dbReference type="InterPro" id="IPR011048">
    <property type="entry name" value="Haem_d1_sf"/>
</dbReference>
<dbReference type="InterPro" id="IPR015943">
    <property type="entry name" value="WD40/YVTN_repeat-like_dom_sf"/>
</dbReference>
<name>A0ABU4YA30_9HYPH</name>
<evidence type="ECO:0000313" key="3">
    <source>
        <dbReference type="Proteomes" id="UP001287059"/>
    </source>
</evidence>
<comment type="caution">
    <text evidence="2">The sequence shown here is derived from an EMBL/GenBank/DDBJ whole genome shotgun (WGS) entry which is preliminary data.</text>
</comment>
<proteinExistence type="predicted"/>
<evidence type="ECO:0000313" key="2">
    <source>
        <dbReference type="EMBL" id="MDX8483188.1"/>
    </source>
</evidence>
<feature type="chain" id="PRO_5046236587" description="DNA-binding beta-propeller fold protein YncE" evidence="1">
    <location>
        <begin position="24"/>
        <end position="329"/>
    </location>
</feature>
<sequence length="329" mass="34240">MRTATAAFALAGIIQAATGVCQAADAPLVQVQSIPLENVHGRIDHMAVDIAGNRLFVAELGNDSVDVVDLKSGKAIGRISNLKEPQGIAYLSDGDLIVVANAGDGSVRFFRAADLAPLGTVALGDDADDVRTSGGKVLVGYGNGGLAVIDPTNRSLTGEIKLIGHPEGFEIDQKVNRAFVNVPEGHQVAVLDLRSGKLVSTWKLAGLGGNFPMALAGLGGPVAVVFRSPPKLVLLDPITGSAEQSVDTCGDADDVFFDGKRERFYVSCGDGAVDVIERGADGLRAIGRVRTSSGARTSLFVPELGRLFVATRAGWFEPQAAILVLRPSS</sequence>
<evidence type="ECO:0000256" key="1">
    <source>
        <dbReference type="SAM" id="SignalP"/>
    </source>
</evidence>
<accession>A0ABU4YA30</accession>
<dbReference type="Gene3D" id="2.130.10.10">
    <property type="entry name" value="YVTN repeat-like/Quinoprotein amine dehydrogenase"/>
    <property type="match status" value="2"/>
</dbReference>
<dbReference type="SUPFAM" id="SSF51004">
    <property type="entry name" value="C-terminal (heme d1) domain of cytochrome cd1-nitrite reductase"/>
    <property type="match status" value="1"/>
</dbReference>
<protein>
    <recommendedName>
        <fullName evidence="4">DNA-binding beta-propeller fold protein YncE</fullName>
    </recommendedName>
</protein>
<feature type="signal peptide" evidence="1">
    <location>
        <begin position="1"/>
        <end position="23"/>
    </location>
</feature>
<dbReference type="PANTHER" id="PTHR47197:SF3">
    <property type="entry name" value="DIHYDRO-HEME D1 DEHYDROGENASE"/>
    <property type="match status" value="1"/>
</dbReference>
<dbReference type="EMBL" id="JAVIIW010000071">
    <property type="protein sequence ID" value="MDX8483188.1"/>
    <property type="molecule type" value="Genomic_DNA"/>
</dbReference>
<dbReference type="InterPro" id="IPR051200">
    <property type="entry name" value="Host-pathogen_enzymatic-act"/>
</dbReference>
<organism evidence="2 3">
    <name type="scientific">Mesorhizobium album</name>
    <dbReference type="NCBI Taxonomy" id="3072314"/>
    <lineage>
        <taxon>Bacteria</taxon>
        <taxon>Pseudomonadati</taxon>
        <taxon>Pseudomonadota</taxon>
        <taxon>Alphaproteobacteria</taxon>
        <taxon>Hyphomicrobiales</taxon>
        <taxon>Phyllobacteriaceae</taxon>
        <taxon>Mesorhizobium</taxon>
    </lineage>
</organism>
<gene>
    <name evidence="2" type="ORF">RFN28_32755</name>
</gene>